<organism evidence="1 2">
    <name type="scientific">Thauera humireducens</name>
    <dbReference type="NCBI Taxonomy" id="1134435"/>
    <lineage>
        <taxon>Bacteria</taxon>
        <taxon>Pseudomonadati</taxon>
        <taxon>Pseudomonadota</taxon>
        <taxon>Betaproteobacteria</taxon>
        <taxon>Rhodocyclales</taxon>
        <taxon>Zoogloeaceae</taxon>
        <taxon>Thauera</taxon>
    </lineage>
</organism>
<keyword evidence="2" id="KW-1185">Reference proteome</keyword>
<reference evidence="2" key="1">
    <citation type="submission" date="2016-03" db="EMBL/GenBank/DDBJ databases">
        <authorList>
            <person name="Ma C."/>
            <person name="Zhou S."/>
            <person name="Yang G."/>
        </authorList>
    </citation>
    <scope>NUCLEOTIDE SEQUENCE [LARGE SCALE GENOMIC DNA]</scope>
    <source>
        <strain evidence="2">SgZ-1</strain>
    </source>
</reference>
<evidence type="ECO:0000313" key="2">
    <source>
        <dbReference type="Proteomes" id="UP000036902"/>
    </source>
</evidence>
<accession>A0A127K861</accession>
<evidence type="ECO:0000313" key="1">
    <source>
        <dbReference type="EMBL" id="AMO38158.1"/>
    </source>
</evidence>
<dbReference type="EMBL" id="CP014646">
    <property type="protein sequence ID" value="AMO38158.1"/>
    <property type="molecule type" value="Genomic_DNA"/>
</dbReference>
<dbReference type="KEGG" id="thu:AC731_015165"/>
<gene>
    <name evidence="1" type="ORF">AC731_015165</name>
</gene>
<dbReference type="Proteomes" id="UP000036902">
    <property type="component" value="Chromosome"/>
</dbReference>
<sequence>MPPVDSSDNQPRLELHLTRVGNRLEGSVGIVDLGPRVVGEAARVTFLMQSRYAASMAVAIFVEGMTLDEESIRTRRERMGIDTRQLPRHVFVLPPAGLQEIAVEIPPIRVSTEGTEKSVLPPTLTVVANGETVASLSFVYSAHSADRVDVRYRSSEGWRSGHGWRSNEPPYSICSGESPPNYALVGSGFSLKSLHMKHSRSCNENTNGVGEYAVCHTVRTGKETCYQFQVQGHHKGGLAPESISLPFEVDVLWQYALVRSPPAFVVLRRE</sequence>
<proteinExistence type="predicted"/>
<name>A0A127K861_9RHOO</name>
<dbReference type="AlphaFoldDB" id="A0A127K861"/>
<protein>
    <submittedName>
        <fullName evidence="1">Uncharacterized protein</fullName>
    </submittedName>
</protein>